<dbReference type="SUPFAM" id="SSF52540">
    <property type="entry name" value="P-loop containing nucleoside triphosphate hydrolases"/>
    <property type="match status" value="1"/>
</dbReference>
<dbReference type="GO" id="GO:0005875">
    <property type="term" value="C:microtubule associated complex"/>
    <property type="evidence" value="ECO:0007669"/>
    <property type="project" value="TreeGrafter"/>
</dbReference>
<dbReference type="InterPro" id="IPR027640">
    <property type="entry name" value="Kinesin-like_fam"/>
</dbReference>
<dbReference type="PANTHER" id="PTHR47969">
    <property type="entry name" value="CHROMOSOME-ASSOCIATED KINESIN KIF4A-RELATED"/>
    <property type="match status" value="1"/>
</dbReference>
<dbReference type="AlphaFoldDB" id="A0A813XCE4"/>
<dbReference type="Gene3D" id="3.40.850.10">
    <property type="entry name" value="Kinesin motor domain"/>
    <property type="match status" value="1"/>
</dbReference>
<keyword evidence="2" id="KW-0963">Cytoplasm</keyword>
<evidence type="ECO:0000313" key="10">
    <source>
        <dbReference type="EMBL" id="CAF0864872.1"/>
    </source>
</evidence>
<keyword evidence="5" id="KW-0175">Coiled coil</keyword>
<dbReference type="GO" id="GO:0005524">
    <property type="term" value="F:ATP binding"/>
    <property type="evidence" value="ECO:0007669"/>
    <property type="project" value="UniProtKB-UniRule"/>
</dbReference>
<keyword evidence="11" id="KW-1185">Reference proteome</keyword>
<evidence type="ECO:0000256" key="4">
    <source>
        <dbReference type="ARBA" id="ARBA00022840"/>
    </source>
</evidence>
<keyword evidence="7 8" id="KW-0505">Motor protein</keyword>
<comment type="similarity">
    <text evidence="7 8">Belongs to the TRAFAC class myosin-kinesin ATPase superfamily. Kinesin family.</text>
</comment>
<evidence type="ECO:0000256" key="2">
    <source>
        <dbReference type="ARBA" id="ARBA00022490"/>
    </source>
</evidence>
<dbReference type="InterPro" id="IPR001752">
    <property type="entry name" value="Kinesin_motor_dom"/>
</dbReference>
<dbReference type="PANTHER" id="PTHR47969:SF15">
    <property type="entry name" value="CHROMOSOME-ASSOCIATED KINESIN KIF4A-RELATED"/>
    <property type="match status" value="1"/>
</dbReference>
<evidence type="ECO:0000256" key="1">
    <source>
        <dbReference type="ARBA" id="ARBA00004245"/>
    </source>
</evidence>
<proteinExistence type="inferred from homology"/>
<reference evidence="10" key="1">
    <citation type="submission" date="2021-02" db="EMBL/GenBank/DDBJ databases">
        <authorList>
            <person name="Nowell W R."/>
        </authorList>
    </citation>
    <scope>NUCLEOTIDE SEQUENCE</scope>
</reference>
<keyword evidence="8" id="KW-0493">Microtubule</keyword>
<accession>A0A813XCE4</accession>
<sequence>MLSHKSESVKVLIRCRPFNQKEIINHSIKCIDIQQLDNKNHQCIIKLISPKRYRRRISRLFRFDSFYDENHRTEHIFQDFVQSLVCDVTLNGYSGTVFAYGQTGSGKSWTMTGCLCHSENGLISNAIEHVFHLVHHHQSNNEQEKEFTIKCAYLEIYNEELHDLLLPRTSLKSSSRLELRENPRSSGVHITNLTWKNIYTIEECLKLKRLGDLARTMGSTQMNRDSSRSHTMFSLSIQYQHNSQTKIFRQGKLNFVDLAGSERQIKTGASGQQLLESAKINLSLSALNKVISSLVQTNTTHIPYRDSKLTRLLQDSIGGTTKTIMIACISPSEDNYDETLCTLRYASRTKNIRNTPIINENSSYILLQQYAEEIERLRAIINSSNIHMHSLSRSIPLNEVKLDDQHSIKTIRDHQISSENSPIIKCQRTISCQTMSIMTDTVISSTQTIYDIKDHDYKQLVIVFDENQHSYQFLAWHSCEISSEFNRQLKILVKENKNENSWLGTLTTTIENKSLIWKNHLYHRQHQLHLSEHTDSIITHFKIQETIDTVSSLSTFSLVLYTSSNYIILDNLLLSSTDKNQPINNHFITLKESNGIIYYLSDMLYSLSTNELLVFMLDQYHHYHLHHIILNENCLFENNEQIEIEHCSCCLNNENKSMNNKLISCSHHLSFINMSCEIEQENKIHKTNTHFINLDNHSIYLD</sequence>
<evidence type="ECO:0000259" key="9">
    <source>
        <dbReference type="PROSITE" id="PS50067"/>
    </source>
</evidence>
<dbReference type="SMART" id="SM00129">
    <property type="entry name" value="KISc"/>
    <property type="match status" value="1"/>
</dbReference>
<comment type="subcellular location">
    <subcellularLocation>
        <location evidence="1">Cytoplasm</location>
        <location evidence="1">Cytoskeleton</location>
    </subcellularLocation>
</comment>
<keyword evidence="6" id="KW-0206">Cytoskeleton</keyword>
<dbReference type="GO" id="GO:0005874">
    <property type="term" value="C:microtubule"/>
    <property type="evidence" value="ECO:0007669"/>
    <property type="project" value="UniProtKB-KW"/>
</dbReference>
<dbReference type="EMBL" id="CAJNOL010000123">
    <property type="protein sequence ID" value="CAF0864872.1"/>
    <property type="molecule type" value="Genomic_DNA"/>
</dbReference>
<evidence type="ECO:0000256" key="3">
    <source>
        <dbReference type="ARBA" id="ARBA00022741"/>
    </source>
</evidence>
<dbReference type="GO" id="GO:0003777">
    <property type="term" value="F:microtubule motor activity"/>
    <property type="evidence" value="ECO:0007669"/>
    <property type="project" value="InterPro"/>
</dbReference>
<dbReference type="InterPro" id="IPR027417">
    <property type="entry name" value="P-loop_NTPase"/>
</dbReference>
<dbReference type="Pfam" id="PF00225">
    <property type="entry name" value="Kinesin"/>
    <property type="match status" value="1"/>
</dbReference>
<dbReference type="PROSITE" id="PS00411">
    <property type="entry name" value="KINESIN_MOTOR_1"/>
    <property type="match status" value="1"/>
</dbReference>
<evidence type="ECO:0000313" key="11">
    <source>
        <dbReference type="Proteomes" id="UP000663870"/>
    </source>
</evidence>
<dbReference type="PROSITE" id="PS50067">
    <property type="entry name" value="KINESIN_MOTOR_2"/>
    <property type="match status" value="1"/>
</dbReference>
<dbReference type="PRINTS" id="PR00380">
    <property type="entry name" value="KINESINHEAVY"/>
</dbReference>
<protein>
    <recommendedName>
        <fullName evidence="8">Kinesin-like protein</fullName>
    </recommendedName>
</protein>
<evidence type="ECO:0000256" key="7">
    <source>
        <dbReference type="PROSITE-ProRule" id="PRU00283"/>
    </source>
</evidence>
<evidence type="ECO:0000256" key="6">
    <source>
        <dbReference type="ARBA" id="ARBA00023212"/>
    </source>
</evidence>
<name>A0A813XCE4_9BILA</name>
<gene>
    <name evidence="10" type="ORF">JXQ802_LOCUS7380</name>
</gene>
<feature type="binding site" evidence="7">
    <location>
        <begin position="101"/>
        <end position="108"/>
    </location>
    <ligand>
        <name>ATP</name>
        <dbReference type="ChEBI" id="CHEBI:30616"/>
    </ligand>
</feature>
<dbReference type="Proteomes" id="UP000663870">
    <property type="component" value="Unassembled WGS sequence"/>
</dbReference>
<evidence type="ECO:0000256" key="5">
    <source>
        <dbReference type="ARBA" id="ARBA00023054"/>
    </source>
</evidence>
<dbReference type="GO" id="GO:0051231">
    <property type="term" value="P:spindle elongation"/>
    <property type="evidence" value="ECO:0007669"/>
    <property type="project" value="TreeGrafter"/>
</dbReference>
<keyword evidence="3 7" id="KW-0547">Nucleotide-binding</keyword>
<dbReference type="GO" id="GO:0008017">
    <property type="term" value="F:microtubule binding"/>
    <property type="evidence" value="ECO:0007669"/>
    <property type="project" value="InterPro"/>
</dbReference>
<organism evidence="10 11">
    <name type="scientific">Rotaria sordida</name>
    <dbReference type="NCBI Taxonomy" id="392033"/>
    <lineage>
        <taxon>Eukaryota</taxon>
        <taxon>Metazoa</taxon>
        <taxon>Spiralia</taxon>
        <taxon>Gnathifera</taxon>
        <taxon>Rotifera</taxon>
        <taxon>Eurotatoria</taxon>
        <taxon>Bdelloidea</taxon>
        <taxon>Philodinida</taxon>
        <taxon>Philodinidae</taxon>
        <taxon>Rotaria</taxon>
    </lineage>
</organism>
<dbReference type="GO" id="GO:0007052">
    <property type="term" value="P:mitotic spindle organization"/>
    <property type="evidence" value="ECO:0007669"/>
    <property type="project" value="TreeGrafter"/>
</dbReference>
<dbReference type="InterPro" id="IPR036961">
    <property type="entry name" value="Kinesin_motor_dom_sf"/>
</dbReference>
<keyword evidence="4 7" id="KW-0067">ATP-binding</keyword>
<dbReference type="InterPro" id="IPR019821">
    <property type="entry name" value="Kinesin_motor_CS"/>
</dbReference>
<feature type="domain" description="Kinesin motor" evidence="9">
    <location>
        <begin position="8"/>
        <end position="352"/>
    </location>
</feature>
<comment type="caution">
    <text evidence="10">The sequence shown here is derived from an EMBL/GenBank/DDBJ whole genome shotgun (WGS) entry which is preliminary data.</text>
</comment>
<dbReference type="GO" id="GO:0007018">
    <property type="term" value="P:microtubule-based movement"/>
    <property type="evidence" value="ECO:0007669"/>
    <property type="project" value="InterPro"/>
</dbReference>
<evidence type="ECO:0000256" key="8">
    <source>
        <dbReference type="RuleBase" id="RU000394"/>
    </source>
</evidence>